<name>A0AAV3ZU15_9GAST</name>
<dbReference type="SUPFAM" id="SSF49764">
    <property type="entry name" value="HSP20-like chaperones"/>
    <property type="match status" value="1"/>
</dbReference>
<comment type="caution">
    <text evidence="1">The sequence shown here is derived from an EMBL/GenBank/DDBJ whole genome shotgun (WGS) entry which is preliminary data.</text>
</comment>
<evidence type="ECO:0000313" key="1">
    <source>
        <dbReference type="EMBL" id="GFN98624.1"/>
    </source>
</evidence>
<accession>A0AAV3ZU15</accession>
<dbReference type="AlphaFoldDB" id="A0AAV3ZU15"/>
<dbReference type="EMBL" id="BLXT01002861">
    <property type="protein sequence ID" value="GFN98624.1"/>
    <property type="molecule type" value="Genomic_DNA"/>
</dbReference>
<gene>
    <name evidence="1" type="ORF">PoB_002513000</name>
</gene>
<sequence length="132" mass="14401">MAASTETETAELRHATAVTSEEGDLLVKVKLITKGIVPPLLGNKTKPANGTLRVSFSPWGLNMEALVKVSKETSLRYHYAVKKLPSEIDHNASTYKVKKDMVVLKLIKKKAGSWVPNIGRGLEQAESDDVEG</sequence>
<dbReference type="Proteomes" id="UP000735302">
    <property type="component" value="Unassembled WGS sequence"/>
</dbReference>
<evidence type="ECO:0008006" key="3">
    <source>
        <dbReference type="Google" id="ProtNLM"/>
    </source>
</evidence>
<keyword evidence="2" id="KW-1185">Reference proteome</keyword>
<dbReference type="Gene3D" id="2.60.40.790">
    <property type="match status" value="1"/>
</dbReference>
<dbReference type="InterPro" id="IPR008978">
    <property type="entry name" value="HSP20-like_chaperone"/>
</dbReference>
<evidence type="ECO:0000313" key="2">
    <source>
        <dbReference type="Proteomes" id="UP000735302"/>
    </source>
</evidence>
<protein>
    <recommendedName>
        <fullName evidence="3">CS domain-containing protein</fullName>
    </recommendedName>
</protein>
<reference evidence="1 2" key="1">
    <citation type="journal article" date="2021" name="Elife">
        <title>Chloroplast acquisition without the gene transfer in kleptoplastic sea slugs, Plakobranchus ocellatus.</title>
        <authorList>
            <person name="Maeda T."/>
            <person name="Takahashi S."/>
            <person name="Yoshida T."/>
            <person name="Shimamura S."/>
            <person name="Takaki Y."/>
            <person name="Nagai Y."/>
            <person name="Toyoda A."/>
            <person name="Suzuki Y."/>
            <person name="Arimoto A."/>
            <person name="Ishii H."/>
            <person name="Satoh N."/>
            <person name="Nishiyama T."/>
            <person name="Hasebe M."/>
            <person name="Maruyama T."/>
            <person name="Minagawa J."/>
            <person name="Obokata J."/>
            <person name="Shigenobu S."/>
        </authorList>
    </citation>
    <scope>NUCLEOTIDE SEQUENCE [LARGE SCALE GENOMIC DNA]</scope>
</reference>
<proteinExistence type="predicted"/>
<organism evidence="1 2">
    <name type="scientific">Plakobranchus ocellatus</name>
    <dbReference type="NCBI Taxonomy" id="259542"/>
    <lineage>
        <taxon>Eukaryota</taxon>
        <taxon>Metazoa</taxon>
        <taxon>Spiralia</taxon>
        <taxon>Lophotrochozoa</taxon>
        <taxon>Mollusca</taxon>
        <taxon>Gastropoda</taxon>
        <taxon>Heterobranchia</taxon>
        <taxon>Euthyneura</taxon>
        <taxon>Panpulmonata</taxon>
        <taxon>Sacoglossa</taxon>
        <taxon>Placobranchoidea</taxon>
        <taxon>Plakobranchidae</taxon>
        <taxon>Plakobranchus</taxon>
    </lineage>
</organism>